<dbReference type="Proteomes" id="UP000230066">
    <property type="component" value="Unassembled WGS sequence"/>
</dbReference>
<accession>A0A4E0RG09</accession>
<sequence length="82" mass="9416">MYDSTLKIDVSESAVYSEEHKAMIEERNALASEVAAAQRQLTSLQDQSTGECRRLDRRGGSKFVANWQELDDDDDYEFELPR</sequence>
<gene>
    <name evidence="2" type="ORF">D915_003267</name>
</gene>
<evidence type="ECO:0000313" key="3">
    <source>
        <dbReference type="Proteomes" id="UP000230066"/>
    </source>
</evidence>
<feature type="coiled-coil region" evidence="1">
    <location>
        <begin position="20"/>
        <end position="47"/>
    </location>
</feature>
<dbReference type="EMBL" id="JXXN02000977">
    <property type="protein sequence ID" value="THD25825.1"/>
    <property type="molecule type" value="Genomic_DNA"/>
</dbReference>
<organism evidence="2 3">
    <name type="scientific">Fasciola hepatica</name>
    <name type="common">Liver fluke</name>
    <dbReference type="NCBI Taxonomy" id="6192"/>
    <lineage>
        <taxon>Eukaryota</taxon>
        <taxon>Metazoa</taxon>
        <taxon>Spiralia</taxon>
        <taxon>Lophotrochozoa</taxon>
        <taxon>Platyhelminthes</taxon>
        <taxon>Trematoda</taxon>
        <taxon>Digenea</taxon>
        <taxon>Plagiorchiida</taxon>
        <taxon>Echinostomata</taxon>
        <taxon>Echinostomatoidea</taxon>
        <taxon>Fasciolidae</taxon>
        <taxon>Fasciola</taxon>
    </lineage>
</organism>
<comment type="caution">
    <text evidence="2">The sequence shown here is derived from an EMBL/GenBank/DDBJ whole genome shotgun (WGS) entry which is preliminary data.</text>
</comment>
<proteinExistence type="predicted"/>
<keyword evidence="1" id="KW-0175">Coiled coil</keyword>
<evidence type="ECO:0000256" key="1">
    <source>
        <dbReference type="SAM" id="Coils"/>
    </source>
</evidence>
<name>A0A4E0RG09_FASHE</name>
<dbReference type="AlphaFoldDB" id="A0A4E0RG09"/>
<evidence type="ECO:0000313" key="2">
    <source>
        <dbReference type="EMBL" id="THD25825.1"/>
    </source>
</evidence>
<protein>
    <submittedName>
        <fullName evidence="2">Uncharacterized protein</fullName>
    </submittedName>
</protein>
<reference evidence="2" key="1">
    <citation type="submission" date="2019-03" db="EMBL/GenBank/DDBJ databases">
        <title>Improved annotation for the trematode Fasciola hepatica.</title>
        <authorList>
            <person name="Choi Y.-J."/>
            <person name="Martin J."/>
            <person name="Mitreva M."/>
        </authorList>
    </citation>
    <scope>NUCLEOTIDE SEQUENCE [LARGE SCALE GENOMIC DNA]</scope>
</reference>
<keyword evidence="3" id="KW-1185">Reference proteome</keyword>